<evidence type="ECO:0000259" key="1">
    <source>
        <dbReference type="Pfam" id="PF08940"/>
    </source>
</evidence>
<dbReference type="InterPro" id="IPR015035">
    <property type="entry name" value="DUF1918"/>
</dbReference>
<evidence type="ECO:0000313" key="2">
    <source>
        <dbReference type="EMBL" id="GAA2129116.1"/>
    </source>
</evidence>
<comment type="caution">
    <text evidence="2">The sequence shown here is derived from an EMBL/GenBank/DDBJ whole genome shotgun (WGS) entry which is preliminary data.</text>
</comment>
<dbReference type="Proteomes" id="UP001501020">
    <property type="component" value="Unassembled WGS sequence"/>
</dbReference>
<dbReference type="SUPFAM" id="SSF50118">
    <property type="entry name" value="Cell growth inhibitor/plasmid maintenance toxic component"/>
    <property type="match status" value="1"/>
</dbReference>
<dbReference type="Pfam" id="PF08940">
    <property type="entry name" value="DUF1918"/>
    <property type="match status" value="1"/>
</dbReference>
<feature type="domain" description="DUF1918" evidence="1">
    <location>
        <begin position="1"/>
        <end position="57"/>
    </location>
</feature>
<protein>
    <submittedName>
        <fullName evidence="2">DUF1918 domain-containing protein</fullName>
    </submittedName>
</protein>
<name>A0ABP5K972_9ACTN</name>
<organism evidence="2 3">
    <name type="scientific">Actinomadura napierensis</name>
    <dbReference type="NCBI Taxonomy" id="267854"/>
    <lineage>
        <taxon>Bacteria</taxon>
        <taxon>Bacillati</taxon>
        <taxon>Actinomycetota</taxon>
        <taxon>Actinomycetes</taxon>
        <taxon>Streptosporangiales</taxon>
        <taxon>Thermomonosporaceae</taxon>
        <taxon>Actinomadura</taxon>
    </lineage>
</organism>
<keyword evidence="3" id="KW-1185">Reference proteome</keyword>
<dbReference type="EMBL" id="BAAAMR010000013">
    <property type="protein sequence ID" value="GAA2129116.1"/>
    <property type="molecule type" value="Genomic_DNA"/>
</dbReference>
<proteinExistence type="predicted"/>
<gene>
    <name evidence="2" type="ORF">GCM10009727_20380</name>
</gene>
<reference evidence="3" key="1">
    <citation type="journal article" date="2019" name="Int. J. Syst. Evol. Microbiol.">
        <title>The Global Catalogue of Microorganisms (GCM) 10K type strain sequencing project: providing services to taxonomists for standard genome sequencing and annotation.</title>
        <authorList>
            <consortium name="The Broad Institute Genomics Platform"/>
            <consortium name="The Broad Institute Genome Sequencing Center for Infectious Disease"/>
            <person name="Wu L."/>
            <person name="Ma J."/>
        </authorList>
    </citation>
    <scope>NUCLEOTIDE SEQUENCE [LARGE SCALE GENOMIC DNA]</scope>
    <source>
        <strain evidence="3">JCM 13850</strain>
    </source>
</reference>
<dbReference type="Gene3D" id="2.30.30.440">
    <property type="entry name" value="Domain of unknown function DUF1918"/>
    <property type="match status" value="1"/>
</dbReference>
<accession>A0ABP5K972</accession>
<evidence type="ECO:0000313" key="3">
    <source>
        <dbReference type="Proteomes" id="UP001501020"/>
    </source>
</evidence>
<sequence>MNARIGDLLHVHGRNVGNPDQLGEIVEIRGEAGGPPYVVRFPDGRETLVFPGPDCVIEPRETVGHAGR</sequence>
<dbReference type="RefSeq" id="WP_344264021.1">
    <property type="nucleotide sequence ID" value="NZ_BAAAMR010000013.1"/>
</dbReference>